<feature type="compositionally biased region" description="Gly residues" evidence="1">
    <location>
        <begin position="27"/>
        <end position="37"/>
    </location>
</feature>
<organism evidence="2">
    <name type="scientific">uncultured Mycobacteriales bacterium</name>
    <dbReference type="NCBI Taxonomy" id="581187"/>
    <lineage>
        <taxon>Bacteria</taxon>
        <taxon>Bacillati</taxon>
        <taxon>Actinomycetota</taxon>
        <taxon>Actinomycetes</taxon>
        <taxon>Mycobacteriales</taxon>
        <taxon>environmental samples</taxon>
    </lineage>
</organism>
<feature type="compositionally biased region" description="Basic residues" evidence="1">
    <location>
        <begin position="208"/>
        <end position="222"/>
    </location>
</feature>
<dbReference type="AlphaFoldDB" id="A0A6J4I914"/>
<feature type="region of interest" description="Disordered" evidence="1">
    <location>
        <begin position="1"/>
        <end position="290"/>
    </location>
</feature>
<feature type="compositionally biased region" description="Low complexity" evidence="1">
    <location>
        <begin position="7"/>
        <end position="26"/>
    </location>
</feature>
<feature type="compositionally biased region" description="Basic and acidic residues" evidence="1">
    <location>
        <begin position="261"/>
        <end position="278"/>
    </location>
</feature>
<sequence>GTDLTLRCRPPGGPQRPAAARPVPAAGAGGLRDGAVGGRTRPAEGDPRAAHRGGEGVDPAHRAAALPPADLPAAAGDPRPGRRLRGRGRLRRRPHPVGQLPDARHDDAVQQAAALGLPALPADPRGRAGQLPGDGRLRRHLRRLPGGRARAERRHGPAAQPGGRRRAGRAVGAQPGGAGAGRPGGAPARPLLRHPRRRAGRAAPGRLGVHRRRPPGGRHPRVHGAGAGRGRRRGGAGLRRHQLVRRHAQRLARGGRGQPVRADRRPAVGRPGRAEPVGHRAPGPHDLLLL</sequence>
<feature type="non-terminal residue" evidence="2">
    <location>
        <position position="1"/>
    </location>
</feature>
<feature type="compositionally biased region" description="Basic residues" evidence="1">
    <location>
        <begin position="229"/>
        <end position="250"/>
    </location>
</feature>
<feature type="non-terminal residue" evidence="2">
    <location>
        <position position="290"/>
    </location>
</feature>
<gene>
    <name evidence="2" type="ORF">AVDCRST_MAG41-1670</name>
</gene>
<dbReference type="EMBL" id="CADCTP010000153">
    <property type="protein sequence ID" value="CAA9245509.1"/>
    <property type="molecule type" value="Genomic_DNA"/>
</dbReference>
<name>A0A6J4I914_9ACTN</name>
<feature type="compositionally biased region" description="Basic and acidic residues" evidence="1">
    <location>
        <begin position="41"/>
        <end position="61"/>
    </location>
</feature>
<evidence type="ECO:0000313" key="2">
    <source>
        <dbReference type="EMBL" id="CAA9245509.1"/>
    </source>
</evidence>
<reference evidence="2" key="1">
    <citation type="submission" date="2020-02" db="EMBL/GenBank/DDBJ databases">
        <authorList>
            <person name="Meier V. D."/>
        </authorList>
    </citation>
    <scope>NUCLEOTIDE SEQUENCE</scope>
    <source>
        <strain evidence="2">AVDCRST_MAG41</strain>
    </source>
</reference>
<accession>A0A6J4I914</accession>
<evidence type="ECO:0000256" key="1">
    <source>
        <dbReference type="SAM" id="MobiDB-lite"/>
    </source>
</evidence>
<feature type="compositionally biased region" description="Basic residues" evidence="1">
    <location>
        <begin position="81"/>
        <end position="95"/>
    </location>
</feature>
<feature type="compositionally biased region" description="Low complexity" evidence="1">
    <location>
        <begin position="112"/>
        <end position="123"/>
    </location>
</feature>
<proteinExistence type="predicted"/>
<feature type="compositionally biased region" description="Gly residues" evidence="1">
    <location>
        <begin position="174"/>
        <end position="184"/>
    </location>
</feature>
<protein>
    <submittedName>
        <fullName evidence="2">Uncharacterized protein</fullName>
    </submittedName>
</protein>
<feature type="compositionally biased region" description="Low complexity" evidence="1">
    <location>
        <begin position="62"/>
        <end position="78"/>
    </location>
</feature>
<feature type="compositionally biased region" description="Basic residues" evidence="1">
    <location>
        <begin position="191"/>
        <end position="200"/>
    </location>
</feature>